<keyword evidence="3 5" id="KW-1133">Transmembrane helix</keyword>
<feature type="transmembrane region" description="Helical" evidence="5">
    <location>
        <begin position="6"/>
        <end position="27"/>
    </location>
</feature>
<keyword evidence="2 5" id="KW-0812">Transmembrane</keyword>
<evidence type="ECO:0000313" key="7">
    <source>
        <dbReference type="EMBL" id="GER90767.1"/>
    </source>
</evidence>
<dbReference type="AlphaFoldDB" id="A0A5J4KW54"/>
<feature type="transmembrane region" description="Helical" evidence="5">
    <location>
        <begin position="51"/>
        <end position="71"/>
    </location>
</feature>
<keyword evidence="4 5" id="KW-0472">Membrane</keyword>
<organism evidence="7 8">
    <name type="scientific">Dictyobacter vulcani</name>
    <dbReference type="NCBI Taxonomy" id="2607529"/>
    <lineage>
        <taxon>Bacteria</taxon>
        <taxon>Bacillati</taxon>
        <taxon>Chloroflexota</taxon>
        <taxon>Ktedonobacteria</taxon>
        <taxon>Ktedonobacterales</taxon>
        <taxon>Dictyobacteraceae</taxon>
        <taxon>Dictyobacter</taxon>
    </lineage>
</organism>
<dbReference type="UniPathway" id="UPA00895"/>
<evidence type="ECO:0000259" key="6">
    <source>
        <dbReference type="Pfam" id="PF07291"/>
    </source>
</evidence>
<feature type="transmembrane region" description="Helical" evidence="5">
    <location>
        <begin position="77"/>
        <end position="95"/>
    </location>
</feature>
<dbReference type="GO" id="GO:0030416">
    <property type="term" value="P:methylamine metabolic process"/>
    <property type="evidence" value="ECO:0007669"/>
    <property type="project" value="InterPro"/>
</dbReference>
<reference evidence="7 8" key="1">
    <citation type="submission" date="2019-10" db="EMBL/GenBank/DDBJ databases">
        <title>Dictyobacter vulcani sp. nov., within the class Ktedonobacteria, isolated from soil of volcanic Mt. Zao.</title>
        <authorList>
            <person name="Zheng Y."/>
            <person name="Wang C.M."/>
            <person name="Sakai Y."/>
            <person name="Abe K."/>
            <person name="Yokota A."/>
            <person name="Yabe S."/>
        </authorList>
    </citation>
    <scope>NUCLEOTIDE SEQUENCE [LARGE SCALE GENOMIC DNA]</scope>
    <source>
        <strain evidence="7 8">W12</strain>
    </source>
</reference>
<protein>
    <recommendedName>
        <fullName evidence="6">Methylamine utilisation protein MauE domain-containing protein</fullName>
    </recommendedName>
</protein>
<dbReference type="GO" id="GO:0016020">
    <property type="term" value="C:membrane"/>
    <property type="evidence" value="ECO:0007669"/>
    <property type="project" value="UniProtKB-SubCell"/>
</dbReference>
<proteinExistence type="predicted"/>
<comment type="subcellular location">
    <subcellularLocation>
        <location evidence="1">Membrane</location>
        <topology evidence="1">Multi-pass membrane protein</topology>
    </subcellularLocation>
</comment>
<gene>
    <name evidence="7" type="ORF">KDW_49290</name>
</gene>
<feature type="domain" description="Methylamine utilisation protein MauE" evidence="6">
    <location>
        <begin position="9"/>
        <end position="137"/>
    </location>
</feature>
<evidence type="ECO:0000313" key="8">
    <source>
        <dbReference type="Proteomes" id="UP000326912"/>
    </source>
</evidence>
<dbReference type="EMBL" id="BKZW01000002">
    <property type="protein sequence ID" value="GER90767.1"/>
    <property type="molecule type" value="Genomic_DNA"/>
</dbReference>
<keyword evidence="8" id="KW-1185">Reference proteome</keyword>
<name>A0A5J4KW54_9CHLR</name>
<evidence type="ECO:0000256" key="2">
    <source>
        <dbReference type="ARBA" id="ARBA00022692"/>
    </source>
</evidence>
<evidence type="ECO:0000256" key="3">
    <source>
        <dbReference type="ARBA" id="ARBA00022989"/>
    </source>
</evidence>
<evidence type="ECO:0000256" key="4">
    <source>
        <dbReference type="ARBA" id="ARBA00023136"/>
    </source>
</evidence>
<dbReference type="InterPro" id="IPR009908">
    <property type="entry name" value="Methylamine_util_MauE"/>
</dbReference>
<dbReference type="Proteomes" id="UP000326912">
    <property type="component" value="Unassembled WGS sequence"/>
</dbReference>
<evidence type="ECO:0000256" key="1">
    <source>
        <dbReference type="ARBA" id="ARBA00004141"/>
    </source>
</evidence>
<evidence type="ECO:0000256" key="5">
    <source>
        <dbReference type="SAM" id="Phobius"/>
    </source>
</evidence>
<feature type="transmembrane region" description="Helical" evidence="5">
    <location>
        <begin position="165"/>
        <end position="184"/>
    </location>
</feature>
<comment type="caution">
    <text evidence="7">The sequence shown here is derived from an EMBL/GenBank/DDBJ whole genome shotgun (WGS) entry which is preliminary data.</text>
</comment>
<dbReference type="Pfam" id="PF07291">
    <property type="entry name" value="MauE"/>
    <property type="match status" value="1"/>
</dbReference>
<dbReference type="RefSeq" id="WP_151758463.1">
    <property type="nucleotide sequence ID" value="NZ_BKZW01000002.1"/>
</dbReference>
<sequence length="209" mass="23360">MAYSLWYPYVTVCVRWLIACIFLVFTLRKLPNRPAFVFVVMAYRVLPRRWAVFYGLFLPWLELIIGIMLVLGILPRISALLSALLFCSFLIAIGLNMARRRVDLDCGCAGTKSQEKIGAKIMLRNLGLLIMAAIVCLSSSTFLVLLPESRFLLWLQGSALSMTPIIVAVAVVCSVLIGLCVPLGRQMMQIQLEYEAVESQKQEKATPAL</sequence>
<feature type="transmembrane region" description="Helical" evidence="5">
    <location>
        <begin position="126"/>
        <end position="145"/>
    </location>
</feature>
<accession>A0A5J4KW54</accession>